<dbReference type="Gene3D" id="1.10.287.110">
    <property type="entry name" value="DnaJ domain"/>
    <property type="match status" value="1"/>
</dbReference>
<evidence type="ECO:0000313" key="2">
    <source>
        <dbReference type="EMBL" id="KAK7329493.1"/>
    </source>
</evidence>
<dbReference type="InterPro" id="IPR036869">
    <property type="entry name" value="J_dom_sf"/>
</dbReference>
<dbReference type="EMBL" id="JAYMYQ010000005">
    <property type="protein sequence ID" value="KAK7329493.1"/>
    <property type="molecule type" value="Genomic_DNA"/>
</dbReference>
<dbReference type="PANTHER" id="PTHR44137:SF13">
    <property type="entry name" value="CHAPERONE DNAJ-DOMAIN SUPERFAMILY PROTEIN"/>
    <property type="match status" value="1"/>
</dbReference>
<dbReference type="SUPFAM" id="SSF46565">
    <property type="entry name" value="Chaperone J-domain"/>
    <property type="match status" value="1"/>
</dbReference>
<name>A0AAN9QFJ0_CANGL</name>
<accession>A0AAN9QFJ0</accession>
<comment type="caution">
    <text evidence="2">The sequence shown here is derived from an EMBL/GenBank/DDBJ whole genome shotgun (WGS) entry which is preliminary data.</text>
</comment>
<organism evidence="2 3">
    <name type="scientific">Canavalia gladiata</name>
    <name type="common">Sword bean</name>
    <name type="synonym">Dolichos gladiatus</name>
    <dbReference type="NCBI Taxonomy" id="3824"/>
    <lineage>
        <taxon>Eukaryota</taxon>
        <taxon>Viridiplantae</taxon>
        <taxon>Streptophyta</taxon>
        <taxon>Embryophyta</taxon>
        <taxon>Tracheophyta</taxon>
        <taxon>Spermatophyta</taxon>
        <taxon>Magnoliopsida</taxon>
        <taxon>eudicotyledons</taxon>
        <taxon>Gunneridae</taxon>
        <taxon>Pentapetalae</taxon>
        <taxon>rosids</taxon>
        <taxon>fabids</taxon>
        <taxon>Fabales</taxon>
        <taxon>Fabaceae</taxon>
        <taxon>Papilionoideae</taxon>
        <taxon>50 kb inversion clade</taxon>
        <taxon>NPAAA clade</taxon>
        <taxon>indigoferoid/millettioid clade</taxon>
        <taxon>Phaseoleae</taxon>
        <taxon>Canavalia</taxon>
    </lineage>
</organism>
<evidence type="ECO:0000313" key="3">
    <source>
        <dbReference type="Proteomes" id="UP001367508"/>
    </source>
</evidence>
<dbReference type="AlphaFoldDB" id="A0AAN9QFJ0"/>
<reference evidence="2 3" key="1">
    <citation type="submission" date="2024-01" db="EMBL/GenBank/DDBJ databases">
        <title>The genomes of 5 underutilized Papilionoideae crops provide insights into root nodulation and disease resistanc.</title>
        <authorList>
            <person name="Jiang F."/>
        </authorList>
    </citation>
    <scope>NUCLEOTIDE SEQUENCE [LARGE SCALE GENOMIC DNA]</scope>
    <source>
        <strain evidence="2">LVBAO_FW01</strain>
        <tissue evidence="2">Leaves</tissue>
    </source>
</reference>
<dbReference type="Proteomes" id="UP001367508">
    <property type="component" value="Unassembled WGS sequence"/>
</dbReference>
<protein>
    <recommendedName>
        <fullName evidence="1">J domain-containing protein</fullName>
    </recommendedName>
</protein>
<evidence type="ECO:0000259" key="1">
    <source>
        <dbReference type="PROSITE" id="PS50076"/>
    </source>
</evidence>
<sequence length="304" mass="35320">MLALYCKPLHLIVITTFSKEKQANTTFNSLYICNPFPLHVLSVLLYHMSLQMWRKMGQESDYKTQLVLEVCSISTRSVICVHRLVSNPAKAPFIDWYCILGVEENAGVNTIRKQYHKLALQLHPDKNTHPKAEIAFKLVSEAYTCLSDAAKRKAFDLKRYKNFCFECNRIPYSNVPGNSNGSSLKTWNMINKPRSYKVLRNIRDIRERLKEEAKVIENCLRANSMSKKESPLYNPNDYIHGSRFQHKVEKEIPVFNPLKYLYQDYPHPQNIVHNDKGEAKYSCPVFEVKSQRSMLTSKFTFVPS</sequence>
<dbReference type="PRINTS" id="PR00625">
    <property type="entry name" value="JDOMAIN"/>
</dbReference>
<feature type="domain" description="J" evidence="1">
    <location>
        <begin position="95"/>
        <end position="159"/>
    </location>
</feature>
<dbReference type="SMART" id="SM00271">
    <property type="entry name" value="DnaJ"/>
    <property type="match status" value="1"/>
</dbReference>
<dbReference type="PANTHER" id="PTHR44137">
    <property type="entry name" value="BNAC03G44070D PROTEIN"/>
    <property type="match status" value="1"/>
</dbReference>
<dbReference type="PROSITE" id="PS50076">
    <property type="entry name" value="DNAJ_2"/>
    <property type="match status" value="1"/>
</dbReference>
<dbReference type="Pfam" id="PF00226">
    <property type="entry name" value="DnaJ"/>
    <property type="match status" value="1"/>
</dbReference>
<dbReference type="InterPro" id="IPR001623">
    <property type="entry name" value="DnaJ_domain"/>
</dbReference>
<proteinExistence type="predicted"/>
<dbReference type="CDD" id="cd06257">
    <property type="entry name" value="DnaJ"/>
    <property type="match status" value="1"/>
</dbReference>
<gene>
    <name evidence="2" type="ORF">VNO77_23663</name>
</gene>
<keyword evidence="3" id="KW-1185">Reference proteome</keyword>